<evidence type="ECO:0000313" key="2">
    <source>
        <dbReference type="EMBL" id="MBO0933560.1"/>
    </source>
</evidence>
<dbReference type="GO" id="GO:0016757">
    <property type="term" value="F:glycosyltransferase activity"/>
    <property type="evidence" value="ECO:0007669"/>
    <property type="project" value="InterPro"/>
</dbReference>
<protein>
    <submittedName>
        <fullName evidence="2">Glycosyltransferase family 4 protein</fullName>
    </submittedName>
</protein>
<dbReference type="CDD" id="cd03801">
    <property type="entry name" value="GT4_PimA-like"/>
    <property type="match status" value="1"/>
</dbReference>
<dbReference type="InterPro" id="IPR001296">
    <property type="entry name" value="Glyco_trans_1"/>
</dbReference>
<dbReference type="PANTHER" id="PTHR45947:SF3">
    <property type="entry name" value="SULFOQUINOVOSYL TRANSFERASE SQD2"/>
    <property type="match status" value="1"/>
</dbReference>
<accession>A0A939G9N6</accession>
<dbReference type="RefSeq" id="WP_207337525.1">
    <property type="nucleotide sequence ID" value="NZ_JAFMYU010000020.1"/>
</dbReference>
<gene>
    <name evidence="2" type="ORF">J2I48_21300</name>
</gene>
<name>A0A939G9N6_9BACT</name>
<dbReference type="InterPro" id="IPR050194">
    <property type="entry name" value="Glycosyltransferase_grp1"/>
</dbReference>
<dbReference type="PANTHER" id="PTHR45947">
    <property type="entry name" value="SULFOQUINOVOSYL TRANSFERASE SQD2"/>
    <property type="match status" value="1"/>
</dbReference>
<dbReference type="Pfam" id="PF00534">
    <property type="entry name" value="Glycos_transf_1"/>
    <property type="match status" value="1"/>
</dbReference>
<dbReference type="SUPFAM" id="SSF53756">
    <property type="entry name" value="UDP-Glycosyltransferase/glycogen phosphorylase"/>
    <property type="match status" value="1"/>
</dbReference>
<sequence>MDKNFLNNTIVFWQNMISPHQAAYINALSETNQFYKIIYSVDQGLSIDRVEMGLEMPYLNPNIEVVYAANEEKISTLLSIEHSIHIFEGIKGYKTGWTIIQKALNLNCMVGVMSESIDLRGYRFILRHMASILIERRYIKKINFFLCISSRASRWYSFCGAPDHKLFQFTYVVEPKRNDVLCTSSIFRIIFVGSLIKRKGVDILLSALNMCKNHNWELFIVGNGPEEEFLMRLSLQFNIEKRIKFMKYLPNEQVVQTMQTADLLVLPSRYDGWGAVVNEALMVGTPVVCSTSCGASDLINNSSVGDVFKSGNHQDLSKILQTRIQRGKQSAEARAALRRWSCCIDGRSIALYLIEIIRSVSESTIRPIAPWKI</sequence>
<comment type="caution">
    <text evidence="2">The sequence shown here is derived from an EMBL/GenBank/DDBJ whole genome shotgun (WGS) entry which is preliminary data.</text>
</comment>
<keyword evidence="3" id="KW-1185">Reference proteome</keyword>
<dbReference type="EMBL" id="JAFMYU010000020">
    <property type="protein sequence ID" value="MBO0933560.1"/>
    <property type="molecule type" value="Genomic_DNA"/>
</dbReference>
<dbReference type="Proteomes" id="UP000664795">
    <property type="component" value="Unassembled WGS sequence"/>
</dbReference>
<evidence type="ECO:0000259" key="1">
    <source>
        <dbReference type="Pfam" id="PF00534"/>
    </source>
</evidence>
<organism evidence="2 3">
    <name type="scientific">Fibrella aquatilis</name>
    <dbReference type="NCBI Taxonomy" id="2817059"/>
    <lineage>
        <taxon>Bacteria</taxon>
        <taxon>Pseudomonadati</taxon>
        <taxon>Bacteroidota</taxon>
        <taxon>Cytophagia</taxon>
        <taxon>Cytophagales</taxon>
        <taxon>Spirosomataceae</taxon>
        <taxon>Fibrella</taxon>
    </lineage>
</organism>
<feature type="domain" description="Glycosyl transferase family 1" evidence="1">
    <location>
        <begin position="188"/>
        <end position="332"/>
    </location>
</feature>
<dbReference type="Gene3D" id="3.40.50.2000">
    <property type="entry name" value="Glycogen Phosphorylase B"/>
    <property type="match status" value="2"/>
</dbReference>
<proteinExistence type="predicted"/>
<evidence type="ECO:0000313" key="3">
    <source>
        <dbReference type="Proteomes" id="UP000664795"/>
    </source>
</evidence>
<reference evidence="2 3" key="1">
    <citation type="submission" date="2021-03" db="EMBL/GenBank/DDBJ databases">
        <title>Fibrella sp. HMF5036 genome sequencing and assembly.</title>
        <authorList>
            <person name="Kang H."/>
            <person name="Kim H."/>
            <person name="Bae S."/>
            <person name="Joh K."/>
        </authorList>
    </citation>
    <scope>NUCLEOTIDE SEQUENCE [LARGE SCALE GENOMIC DNA]</scope>
    <source>
        <strain evidence="2 3">HMF5036</strain>
    </source>
</reference>
<dbReference type="AlphaFoldDB" id="A0A939G9N6"/>